<comment type="caution">
    <text evidence="2">The sequence shown here is derived from an EMBL/GenBank/DDBJ whole genome shotgun (WGS) entry which is preliminary data.</text>
</comment>
<dbReference type="Proteomes" id="UP000821866">
    <property type="component" value="Chromosome 11"/>
</dbReference>
<organism evidence="2 3">
    <name type="scientific">Rhipicephalus microplus</name>
    <name type="common">Cattle tick</name>
    <name type="synonym">Boophilus microplus</name>
    <dbReference type="NCBI Taxonomy" id="6941"/>
    <lineage>
        <taxon>Eukaryota</taxon>
        <taxon>Metazoa</taxon>
        <taxon>Ecdysozoa</taxon>
        <taxon>Arthropoda</taxon>
        <taxon>Chelicerata</taxon>
        <taxon>Arachnida</taxon>
        <taxon>Acari</taxon>
        <taxon>Parasitiformes</taxon>
        <taxon>Ixodida</taxon>
        <taxon>Ixodoidea</taxon>
        <taxon>Ixodidae</taxon>
        <taxon>Rhipicephalinae</taxon>
        <taxon>Rhipicephalus</taxon>
        <taxon>Boophilus</taxon>
    </lineage>
</organism>
<dbReference type="EMBL" id="JABSTU010000003">
    <property type="protein sequence ID" value="KAH8035047.1"/>
    <property type="molecule type" value="Genomic_DNA"/>
</dbReference>
<name>A0A9J6ELA0_RHIMP</name>
<feature type="region of interest" description="Disordered" evidence="1">
    <location>
        <begin position="104"/>
        <end position="136"/>
    </location>
</feature>
<reference evidence="2" key="2">
    <citation type="submission" date="2021-09" db="EMBL/GenBank/DDBJ databases">
        <authorList>
            <person name="Jia N."/>
            <person name="Wang J."/>
            <person name="Shi W."/>
            <person name="Du L."/>
            <person name="Sun Y."/>
            <person name="Zhan W."/>
            <person name="Jiang J."/>
            <person name="Wang Q."/>
            <person name="Zhang B."/>
            <person name="Ji P."/>
            <person name="Sakyi L.B."/>
            <person name="Cui X."/>
            <person name="Yuan T."/>
            <person name="Jiang B."/>
            <person name="Yang W."/>
            <person name="Lam T.T.-Y."/>
            <person name="Chang Q."/>
            <person name="Ding S."/>
            <person name="Wang X."/>
            <person name="Zhu J."/>
            <person name="Ruan X."/>
            <person name="Zhao L."/>
            <person name="Wei J."/>
            <person name="Que T."/>
            <person name="Du C."/>
            <person name="Cheng J."/>
            <person name="Dai P."/>
            <person name="Han X."/>
            <person name="Huang E."/>
            <person name="Gao Y."/>
            <person name="Liu J."/>
            <person name="Shao H."/>
            <person name="Ye R."/>
            <person name="Li L."/>
            <person name="Wei W."/>
            <person name="Wang X."/>
            <person name="Wang C."/>
            <person name="Huo Q."/>
            <person name="Li W."/>
            <person name="Guo W."/>
            <person name="Chen H."/>
            <person name="Chen S."/>
            <person name="Zhou L."/>
            <person name="Zhou L."/>
            <person name="Ni X."/>
            <person name="Tian J."/>
            <person name="Zhou Y."/>
            <person name="Sheng Y."/>
            <person name="Liu T."/>
            <person name="Pan Y."/>
            <person name="Xia L."/>
            <person name="Li J."/>
            <person name="Zhao F."/>
            <person name="Cao W."/>
        </authorList>
    </citation>
    <scope>NUCLEOTIDE SEQUENCE</scope>
    <source>
        <strain evidence="2">Rmic-2018</strain>
        <tissue evidence="2">Larvae</tissue>
    </source>
</reference>
<accession>A0A9J6ELA0</accession>
<evidence type="ECO:0000313" key="2">
    <source>
        <dbReference type="EMBL" id="KAH8035047.1"/>
    </source>
</evidence>
<reference evidence="2" key="1">
    <citation type="journal article" date="2020" name="Cell">
        <title>Large-Scale Comparative Analyses of Tick Genomes Elucidate Their Genetic Diversity and Vector Capacities.</title>
        <authorList>
            <consortium name="Tick Genome and Microbiome Consortium (TIGMIC)"/>
            <person name="Jia N."/>
            <person name="Wang J."/>
            <person name="Shi W."/>
            <person name="Du L."/>
            <person name="Sun Y."/>
            <person name="Zhan W."/>
            <person name="Jiang J.F."/>
            <person name="Wang Q."/>
            <person name="Zhang B."/>
            <person name="Ji P."/>
            <person name="Bell-Sakyi L."/>
            <person name="Cui X.M."/>
            <person name="Yuan T.T."/>
            <person name="Jiang B.G."/>
            <person name="Yang W.F."/>
            <person name="Lam T.T."/>
            <person name="Chang Q.C."/>
            <person name="Ding S.J."/>
            <person name="Wang X.J."/>
            <person name="Zhu J.G."/>
            <person name="Ruan X.D."/>
            <person name="Zhao L."/>
            <person name="Wei J.T."/>
            <person name="Ye R.Z."/>
            <person name="Que T.C."/>
            <person name="Du C.H."/>
            <person name="Zhou Y.H."/>
            <person name="Cheng J.X."/>
            <person name="Dai P.F."/>
            <person name="Guo W.B."/>
            <person name="Han X.H."/>
            <person name="Huang E.J."/>
            <person name="Li L.F."/>
            <person name="Wei W."/>
            <person name="Gao Y.C."/>
            <person name="Liu J.Z."/>
            <person name="Shao H.Z."/>
            <person name="Wang X."/>
            <person name="Wang C.C."/>
            <person name="Yang T.C."/>
            <person name="Huo Q.B."/>
            <person name="Li W."/>
            <person name="Chen H.Y."/>
            <person name="Chen S.E."/>
            <person name="Zhou L.G."/>
            <person name="Ni X.B."/>
            <person name="Tian J.H."/>
            <person name="Sheng Y."/>
            <person name="Liu T."/>
            <person name="Pan Y.S."/>
            <person name="Xia L.Y."/>
            <person name="Li J."/>
            <person name="Zhao F."/>
            <person name="Cao W.C."/>
        </authorList>
    </citation>
    <scope>NUCLEOTIDE SEQUENCE</scope>
    <source>
        <strain evidence="2">Rmic-2018</strain>
    </source>
</reference>
<sequence length="202" mass="22206">MMGDLVDTSRVEAPNTAGFSDVVDSRTDRIRGHPSTRIPLDTRTTPRARGAILVLPRPSGCDGELGFMADDCDGNEPHPPPYGHYRNPDVYLDHIYETIDPDESLSARGFEGHPEEEHHSRSRSDVSQSGSSSMLGCDRRPLIRHAFHERTEPAAELASADPALVMAVFEGNRVKCRLQLVDGRPTVTKHPCQPSAHLSTDC</sequence>
<feature type="compositionally biased region" description="Basic and acidic residues" evidence="1">
    <location>
        <begin position="110"/>
        <end position="124"/>
    </location>
</feature>
<proteinExistence type="predicted"/>
<gene>
    <name evidence="2" type="ORF">HPB51_004288</name>
</gene>
<dbReference type="VEuPathDB" id="VectorBase:LOC119181126"/>
<evidence type="ECO:0000313" key="3">
    <source>
        <dbReference type="Proteomes" id="UP000821866"/>
    </source>
</evidence>
<keyword evidence="3" id="KW-1185">Reference proteome</keyword>
<protein>
    <submittedName>
        <fullName evidence="2">Uncharacterized protein</fullName>
    </submittedName>
</protein>
<evidence type="ECO:0000256" key="1">
    <source>
        <dbReference type="SAM" id="MobiDB-lite"/>
    </source>
</evidence>
<dbReference type="AlphaFoldDB" id="A0A9J6ELA0"/>